<evidence type="ECO:0000313" key="2">
    <source>
        <dbReference type="Proteomes" id="UP000054874"/>
    </source>
</evidence>
<sequence length="86" mass="9846">MIFLKVSLSSSGRAILDLCQYLGHKKLNFILPACLDARRIVIMLLEPHLQPLVAFYGQVHYDDAYGCKMTLYIQRALFLPLPMYGK</sequence>
<dbReference type="EMBL" id="LNAM01000124">
    <property type="protein sequence ID" value="KSV59495.1"/>
    <property type="molecule type" value="Genomic_DNA"/>
</dbReference>
<accession>A0A0V8QG22</accession>
<proteinExistence type="predicted"/>
<gene>
    <name evidence="1" type="ORF">ASU35_08755</name>
</gene>
<dbReference type="AlphaFoldDB" id="A0A0V8QG22"/>
<reference evidence="1 2" key="1">
    <citation type="submission" date="2015-11" db="EMBL/GenBank/DDBJ databases">
        <title>Butyribacter intestini gen. nov., sp. nov., a butyric acid-producing bacterium of the family Lachnospiraceae isolated from the human faeces.</title>
        <authorList>
            <person name="Zou Y."/>
            <person name="Xue W."/>
            <person name="Luo G."/>
            <person name="Lv M."/>
        </authorList>
    </citation>
    <scope>NUCLEOTIDE SEQUENCE [LARGE SCALE GENOMIC DNA]</scope>
    <source>
        <strain evidence="1 2">ACET-33324</strain>
    </source>
</reference>
<name>A0A0V8QG22_9FIRM</name>
<evidence type="ECO:0000313" key="1">
    <source>
        <dbReference type="EMBL" id="KSV59495.1"/>
    </source>
</evidence>
<keyword evidence="2" id="KW-1185">Reference proteome</keyword>
<comment type="caution">
    <text evidence="1">The sequence shown here is derived from an EMBL/GenBank/DDBJ whole genome shotgun (WGS) entry which is preliminary data.</text>
</comment>
<dbReference type="Proteomes" id="UP000054874">
    <property type="component" value="Unassembled WGS sequence"/>
</dbReference>
<organism evidence="1 2">
    <name type="scientific">Acetivibrio ethanolgignens</name>
    <dbReference type="NCBI Taxonomy" id="290052"/>
    <lineage>
        <taxon>Bacteria</taxon>
        <taxon>Bacillati</taxon>
        <taxon>Bacillota</taxon>
        <taxon>Clostridia</taxon>
        <taxon>Eubacteriales</taxon>
        <taxon>Oscillospiraceae</taxon>
        <taxon>Acetivibrio</taxon>
    </lineage>
</organism>
<protein>
    <submittedName>
        <fullName evidence="1">Uncharacterized protein</fullName>
    </submittedName>
</protein>
<dbReference type="STRING" id="290052.ASU35_08755"/>